<dbReference type="RefSeq" id="WP_108145305.1">
    <property type="nucleotide sequence ID" value="NZ_PYGR01000001.1"/>
</dbReference>
<proteinExistence type="predicted"/>
<feature type="region of interest" description="Disordered" evidence="1">
    <location>
        <begin position="2004"/>
        <end position="2046"/>
    </location>
</feature>
<dbReference type="Proteomes" id="UP000244022">
    <property type="component" value="Unassembled WGS sequence"/>
</dbReference>
<evidence type="ECO:0000313" key="3">
    <source>
        <dbReference type="Proteomes" id="UP000244022"/>
    </source>
</evidence>
<protein>
    <submittedName>
        <fullName evidence="2">Uncharacterized protein</fullName>
    </submittedName>
</protein>
<dbReference type="EMBL" id="PYGR01000001">
    <property type="protein sequence ID" value="PTO37503.1"/>
    <property type="molecule type" value="Genomic_DNA"/>
</dbReference>
<evidence type="ECO:0000256" key="1">
    <source>
        <dbReference type="SAM" id="MobiDB-lite"/>
    </source>
</evidence>
<name>A0A2T5DGM2_ENTMU</name>
<feature type="compositionally biased region" description="Basic and acidic residues" evidence="1">
    <location>
        <begin position="322"/>
        <end position="335"/>
    </location>
</feature>
<feature type="region of interest" description="Disordered" evidence="1">
    <location>
        <begin position="314"/>
        <end position="355"/>
    </location>
</feature>
<feature type="compositionally biased region" description="Basic and acidic residues" evidence="1">
    <location>
        <begin position="345"/>
        <end position="355"/>
    </location>
</feature>
<gene>
    <name evidence="2" type="ORF">C6N14_00365</name>
</gene>
<organism evidence="2 3">
    <name type="scientific">Enterococcus mundtii</name>
    <dbReference type="NCBI Taxonomy" id="53346"/>
    <lineage>
        <taxon>Bacteria</taxon>
        <taxon>Bacillati</taxon>
        <taxon>Bacillota</taxon>
        <taxon>Bacilli</taxon>
        <taxon>Lactobacillales</taxon>
        <taxon>Enterococcaceae</taxon>
        <taxon>Enterococcus</taxon>
    </lineage>
</organism>
<dbReference type="NCBIfam" id="NF033898">
    <property type="entry name" value="QWxxN_dom"/>
    <property type="match status" value="3"/>
</dbReference>
<sequence>MPGEDFNRKIGEFYNEFNKKDDPKERQNTMYEIASKSGQTPRDLLTPTGFLFMWSVLAGLRMPEERPDQQRAVQDAGAVLEVDTHVEIQQIGNQVRMPALKSSSTFNPKRMTPPLPTNTTQIKQYKPEVVSPLSDLADAAHQFSIDVHKFAHGISTLIDCTTSEQVSHKREYGLWENKNHTQIHFKTVCQNAIAESHTLNEARSHTTHSLQQFSFKKSTNANDPQQFNASNAAEKLKKFFQKTFEEKYQKNETTTDVPIPENVTLSVHSFWDGLNEVFSSFFHQQEQILDSRNHTDGKYNILGHFTELLIETFSSDPGTQEKSSDPLGKDNRKYDQQPILSQQLRADDSKRRASHETEVSISAKLVALAGDFSEMIDRFVKRYDFLKIRIVAEAATIPTQSMDEPPVMEPPTNPTLVGLKSSEALSEKTLEKINKVMLAYMENKPSPVPVAEPFTPFWYDQEVFVQRNETDKANEKIRQAVCEQHSELCDMKEKPFHDFFLALQSWANRGASNHELLEKRQQLAKIILSAYGLSVGQLTAIRAINIFFQWETNNVFKPYTFTEIKNIEINPIQKHNETIKENDLTNNLFIPVSASDYSKVLQITEAISQNIQPFDQSELLPVFHFDEQLFQQKNQTTDVNHLLKSFFIGTGVVSQIDTDLELIKVVQNWAGRNWKNDQTLQSERAQYLAYLIHKGYGIENSRLGDFLSDIQLQAIYKQWKTNTLLVGYRYKEKTKQTIQYDLSPAETLSILQVKKHLKENNQIYDDFIHGRPDSIPKQTLIVPIYYHKKLFDMRKHTQEANGVVGKFLYKEQMYFTTATPRQLVLLLRKWIFEGLQYEEISKRQNIAANMILRAHGEEGIPLTDTEARAIILQWENNNAQMGYTYKKGQDDRLGIDIEEIKKNQEQEHEEEVKKKIERFFSENDFKPTTQTNSQPKEVLHITIDRIKLEKEKQRVAKFLTEKGVDCETTDDNAFAKIVSNWVLLEGANQEVIDMVKMKQIAQVILGEEVDGVISNKGAEITFTNWLWDMIESNHLVLPTTTPSATVDEKAGSTPAVTINKWLDKKIMTQIETFFRQKGTLSATQVSKEDILSAIGEWFGQTGMDGRVSSEKVQAIAKVILKELKLYGGQPGEVISDRDAELTVMKWTVENVLGTTIEGYAAKQIIDSSDPSTFTIGQLRKSFSVEELIKADLINIPPKSATPQVDQKIGIQNNITKLWIMFMNRALPNYFLKSSDVGDDVLIADYDSLMQMTGSRILKDLGYLEKFNQIEIKSVGELFFDSFRDKGIDTVEEISHLLVPATLATAQLDPDILRGPLAKGNYQQVALSTFINYLQRGYFELIKKQEMVNDLVLSYQTAVINWRQQSVLVDEVLEECNRLGIKVSLAGRQVYLSGGNPCPGPWIPPDINEWYTRLTKAVSESFYSLDQFLIRLEMDSSHKDDLNFIFSPESRIYEAQAVLSHKASHPASGPGKSGFPPVFLAKEVEVETLLTLDETDLFVVTRGGEERCYALKRLEKDGGYKLYRVDKDPMLYLRYGLFNRPDLWKNEFRKYDDKVLIRDKPYILKLDSNQNKLVLQGNAQETFINHISGKHRDKVYRQLYDSGRETTTAEKVWDVFKHLIPFYDCVVGSINKDIGEAVPSCMLDAVSLIPVLGQVTAFNTRFAFGMARTIMKHGAAGIVRHSTRFLPKPSELRSIVVSAILYADPGIGFLYDSSKALSKGLIRLKNQVFIRKELKEVAAKLEKFGVETHDWAKSYTQATLPNNGPEIRVKRVQDHLYVPVSDLKKGDVYGNRFTLRGTKLRLFEGQAVFFRRHKYLINRVSMKIPNRDVAVEELNLNPKAYGEATTLTVTGEGDFRHTLIEMNKKLVPVRISTIENHGVRYDVYDRGALHPVNFNGVEWYFEAETSPSVSLAVREKVGKELDQYESLLTPTTLSPPDDNGLMWNSAGRSYIRIKEQYLPLVLLDKETNRYHLVKKNFLSPMTVLRLDTNNGVFRFETSLEKSHEKYPGTVQHHGPNSPQAGTSKKENVGSVPGGAVTQRRENSLYPPYNTLPESPNRWWGWYSMLNAIEHSPLHGISRLEDELVPIKPLDNFVSEPQRIVLIDEEKAQKSISDAITKLLSLQPGDQFRVFSGLDISKVPESLRPFIEKLPQEFENAMENFRIVKDVCLELLKVDKIAETAEGQYLIKFLDIPPSFQQEKILKESVERLLSIATKGEQFLRQTADWGFENIWVVSTDFVLDEKTHAYYSISNDDPKAYAFVLKEDAECRIIIVADAFHKRPEILPGIQMAAPPEITITHETTHIVSGTYDVVRYGLTPIGFLPSGQNVKDDFLARYAEFFENPNFDQFVTAVAKQQNAPRLSKKTVIKAFQTDPLLFTNFKLTDAQLLATIIRDFANQNEFYNQPRVKRETKEEGLGDGKLFTVVAMMQTGNFFVLEQTKDLEKKQELSEMTPTGATQTRDEVADFAKTISQGKKINKATNATATYQKSNDDFSVIPPDKNLERKQAVPKMPTEASTQKRDKAADFARIMRGVEHKNESHGQPRVKREIKEEGLGDGKLFSSATTMKTGGFLVIEQDKPLEKKQAIAKMSTEASAQTRDGAVDFAKIISHGKKVSKETNATITYQQSIVKGKQVSL</sequence>
<reference evidence="2 3" key="1">
    <citation type="submission" date="2018-03" db="EMBL/GenBank/DDBJ databases">
        <title>Draft genome sequences of four Enterococcus mundtii strains isolated from beef slaughterhouses in Kenya.</title>
        <authorList>
            <person name="Wambui J."/>
            <person name="Stevens M."/>
            <person name="Njage P."/>
            <person name="Stephan R."/>
            <person name="Tasara T."/>
        </authorList>
    </citation>
    <scope>NUCLEOTIDE SEQUENCE [LARGE SCALE GENOMIC DNA]</scope>
    <source>
        <strain evidence="2 3">H18-EM</strain>
    </source>
</reference>
<evidence type="ECO:0000313" key="2">
    <source>
        <dbReference type="EMBL" id="PTO37503.1"/>
    </source>
</evidence>
<accession>A0A2T5DGM2</accession>
<comment type="caution">
    <text evidence="2">The sequence shown here is derived from an EMBL/GenBank/DDBJ whole genome shotgun (WGS) entry which is preliminary data.</text>
</comment>